<protein>
    <submittedName>
        <fullName evidence="4">Fimbrial assembly protein (PilN)</fullName>
    </submittedName>
    <submittedName>
        <fullName evidence="5">PilN domain-containing protein</fullName>
    </submittedName>
</protein>
<comment type="caution">
    <text evidence="4">The sequence shown here is derived from an EMBL/GenBank/DDBJ whole genome shotgun (WGS) entry which is preliminary data.</text>
</comment>
<keyword evidence="3" id="KW-1133">Transmembrane helix</keyword>
<reference evidence="5" key="2">
    <citation type="journal article" date="2016" name="Genome Announc.">
        <title>Draft Genome Sequences of Two Novel Amoeba-Resistant Intranuclear Bacteria, 'Candidatus Berkiella cookevillensis' and 'Candidatus Berkiella aquae'.</title>
        <authorList>
            <person name="Mehari Y.T."/>
            <person name="Arivett B.A."/>
            <person name="Farone A.L."/>
            <person name="Gunderson J.H."/>
            <person name="Farone M.B."/>
        </authorList>
    </citation>
    <scope>NUCLEOTIDE SEQUENCE</scope>
    <source>
        <strain evidence="5">HT99</strain>
    </source>
</reference>
<dbReference type="Proteomes" id="UP000051497">
    <property type="component" value="Unassembled WGS sequence"/>
</dbReference>
<feature type="compositionally biased region" description="Polar residues" evidence="2">
    <location>
        <begin position="193"/>
        <end position="202"/>
    </location>
</feature>
<keyword evidence="3" id="KW-0472">Membrane</keyword>
<dbReference type="AlphaFoldDB" id="A0A0Q9YXY6"/>
<feature type="region of interest" description="Disordered" evidence="2">
    <location>
        <begin position="193"/>
        <end position="224"/>
    </location>
</feature>
<organism evidence="4">
    <name type="scientific">Candidatus Berkiella aquae</name>
    <dbReference type="NCBI Taxonomy" id="295108"/>
    <lineage>
        <taxon>Bacteria</taxon>
        <taxon>Pseudomonadati</taxon>
        <taxon>Pseudomonadota</taxon>
        <taxon>Gammaproteobacteria</taxon>
        <taxon>Candidatus Berkiellales</taxon>
        <taxon>Candidatus Berkiellaceae</taxon>
        <taxon>Candidatus Berkiella</taxon>
    </lineage>
</organism>
<dbReference type="InterPro" id="IPR052534">
    <property type="entry name" value="Extracell_DNA_Util/SecSys_Comp"/>
</dbReference>
<dbReference type="STRING" id="295108.HT99x_01936"/>
<evidence type="ECO:0000256" key="2">
    <source>
        <dbReference type="SAM" id="MobiDB-lite"/>
    </source>
</evidence>
<dbReference type="PANTHER" id="PTHR40278:SF2">
    <property type="entry name" value="TYPE IV PILUS INNER MEMBRANE COMPONENT PILN"/>
    <property type="match status" value="1"/>
</dbReference>
<gene>
    <name evidence="5" type="ORF">HT99x_001170</name>
    <name evidence="4" type="ORF">HT99x_01936</name>
</gene>
<dbReference type="Pfam" id="PF05137">
    <property type="entry name" value="PilN"/>
    <property type="match status" value="1"/>
</dbReference>
<keyword evidence="3" id="KW-0812">Transmembrane</keyword>
<evidence type="ECO:0000313" key="4">
    <source>
        <dbReference type="EMBL" id="KRG21016.1"/>
    </source>
</evidence>
<name>A0A0Q9YXY6_9GAMM</name>
<dbReference type="OrthoDB" id="5296173at2"/>
<accession>A0A0Q9YXY6</accession>
<dbReference type="EMBL" id="LKAJ01000007">
    <property type="protein sequence ID" value="KRG21016.1"/>
    <property type="molecule type" value="Genomic_DNA"/>
</dbReference>
<dbReference type="GO" id="GO:0043107">
    <property type="term" value="P:type IV pilus-dependent motility"/>
    <property type="evidence" value="ECO:0007669"/>
    <property type="project" value="TreeGrafter"/>
</dbReference>
<evidence type="ECO:0000313" key="6">
    <source>
        <dbReference type="Proteomes" id="UP000051497"/>
    </source>
</evidence>
<evidence type="ECO:0000313" key="5">
    <source>
        <dbReference type="EMBL" id="MCS5710030.1"/>
    </source>
</evidence>
<dbReference type="GO" id="GO:0043683">
    <property type="term" value="P:type IV pilus assembly"/>
    <property type="evidence" value="ECO:0007669"/>
    <property type="project" value="TreeGrafter"/>
</dbReference>
<dbReference type="InterPro" id="IPR007813">
    <property type="entry name" value="PilN"/>
</dbReference>
<sequence>MTININLLPWREERKELQKKEFFTMLAFGIVVSCGLVMIMHMSVARQIAAQNENNNYLKQEIKQLDDQIAEIQGLEKEKQQLLAKMEVIQQLQASRPEVVRLFDTVVRIIPPGLYLTNLSRTGSHILLDGKAESNTRVSTFMRNIEASGLFKTPDLTLIQADDGKGDKSSPRLIDRLIGFNLQVDEVNSFSNASQQKAAVNETTPSATQASTPAATPTSTTVSK</sequence>
<proteinExistence type="predicted"/>
<evidence type="ECO:0000256" key="3">
    <source>
        <dbReference type="SAM" id="Phobius"/>
    </source>
</evidence>
<reference evidence="5" key="3">
    <citation type="submission" date="2021-06" db="EMBL/GenBank/DDBJ databases">
        <title>Genomic Description and Analysis of Intracellular Bacteria, Candidatus Berkiella cookevillensis and Candidatus Berkiella aquae.</title>
        <authorList>
            <person name="Kidane D.T."/>
            <person name="Mehari Y.T."/>
            <person name="Rice F.C."/>
            <person name="Arivett B.A."/>
            <person name="Farone A.L."/>
            <person name="Berk S.G."/>
            <person name="Farone M.B."/>
        </authorList>
    </citation>
    <scope>NUCLEOTIDE SEQUENCE</scope>
    <source>
        <strain evidence="5">HT99</strain>
    </source>
</reference>
<dbReference type="RefSeq" id="WP_075066558.1">
    <property type="nucleotide sequence ID" value="NZ_LKAJ02000001.1"/>
</dbReference>
<feature type="compositionally biased region" description="Low complexity" evidence="2">
    <location>
        <begin position="203"/>
        <end position="224"/>
    </location>
</feature>
<evidence type="ECO:0000256" key="1">
    <source>
        <dbReference type="SAM" id="Coils"/>
    </source>
</evidence>
<feature type="transmembrane region" description="Helical" evidence="3">
    <location>
        <begin position="21"/>
        <end position="44"/>
    </location>
</feature>
<reference evidence="4" key="1">
    <citation type="submission" date="2015-09" db="EMBL/GenBank/DDBJ databases">
        <title>Draft Genome Sequences of Two Novel Amoeba-resistant Intranuclear Bacteria, Candidatus Berkiella cookevillensis and Candidatus Berkiella aquae.</title>
        <authorList>
            <person name="Mehari Y.T."/>
            <person name="Arivett B.A."/>
            <person name="Farone A.L."/>
            <person name="Gunderson J.H."/>
            <person name="Farone M.B."/>
        </authorList>
    </citation>
    <scope>NUCLEOTIDE SEQUENCE [LARGE SCALE GENOMIC DNA]</scope>
    <source>
        <strain evidence="4">HT99</strain>
    </source>
</reference>
<dbReference type="PATRIC" id="fig|1590043.3.peg.1974"/>
<keyword evidence="1" id="KW-0175">Coiled coil</keyword>
<dbReference type="EMBL" id="LKAJ02000001">
    <property type="protein sequence ID" value="MCS5710030.1"/>
    <property type="molecule type" value="Genomic_DNA"/>
</dbReference>
<keyword evidence="6" id="KW-1185">Reference proteome</keyword>
<dbReference type="PANTHER" id="PTHR40278">
    <property type="entry name" value="DNA UTILIZATION PROTEIN HOFN"/>
    <property type="match status" value="1"/>
</dbReference>
<feature type="coiled-coil region" evidence="1">
    <location>
        <begin position="48"/>
        <end position="95"/>
    </location>
</feature>